<proteinExistence type="predicted"/>
<feature type="compositionally biased region" description="Polar residues" evidence="1">
    <location>
        <begin position="85"/>
        <end position="101"/>
    </location>
</feature>
<evidence type="ECO:0000256" key="1">
    <source>
        <dbReference type="SAM" id="MobiDB-lite"/>
    </source>
</evidence>
<protein>
    <submittedName>
        <fullName evidence="3">Tn3 family transposase</fullName>
    </submittedName>
</protein>
<dbReference type="EMBL" id="JARAYU010000006">
    <property type="protein sequence ID" value="MDX3702173.1"/>
    <property type="molecule type" value="Genomic_DNA"/>
</dbReference>
<evidence type="ECO:0000313" key="4">
    <source>
        <dbReference type="Proteomes" id="UP001271274"/>
    </source>
</evidence>
<dbReference type="Pfam" id="PF01526">
    <property type="entry name" value="DDE_Tnp_Tn3"/>
    <property type="match status" value="1"/>
</dbReference>
<dbReference type="InterPro" id="IPR002513">
    <property type="entry name" value="Tn3_Tnp_DDE_dom"/>
</dbReference>
<evidence type="ECO:0000313" key="3">
    <source>
        <dbReference type="EMBL" id="MDX3702173.1"/>
    </source>
</evidence>
<keyword evidence="4" id="KW-1185">Reference proteome</keyword>
<name>A0ABU4NHB6_9ACTN</name>
<dbReference type="Proteomes" id="UP001271274">
    <property type="component" value="Unassembled WGS sequence"/>
</dbReference>
<feature type="compositionally biased region" description="Low complexity" evidence="1">
    <location>
        <begin position="36"/>
        <end position="55"/>
    </location>
</feature>
<feature type="compositionally biased region" description="Basic and acidic residues" evidence="1">
    <location>
        <begin position="23"/>
        <end position="35"/>
    </location>
</feature>
<accession>A0ABU4NHB6</accession>
<organism evidence="3 4">
    <name type="scientific">Streptomyces europaeiscabiei</name>
    <dbReference type="NCBI Taxonomy" id="146819"/>
    <lineage>
        <taxon>Bacteria</taxon>
        <taxon>Bacillati</taxon>
        <taxon>Actinomycetota</taxon>
        <taxon>Actinomycetes</taxon>
        <taxon>Kitasatosporales</taxon>
        <taxon>Streptomycetaceae</taxon>
        <taxon>Streptomyces</taxon>
    </lineage>
</organism>
<feature type="region of interest" description="Disordered" evidence="1">
    <location>
        <begin position="1"/>
        <end position="101"/>
    </location>
</feature>
<reference evidence="3 4" key="1">
    <citation type="journal article" date="2023" name="Microb. Genom.">
        <title>Mesoterricola silvestris gen. nov., sp. nov., Mesoterricola sediminis sp. nov., Geothrix oryzae sp. nov., Geothrix edaphica sp. nov., Geothrix rubra sp. nov., and Geothrix limicola sp. nov., six novel members of Acidobacteriota isolated from soils.</title>
        <authorList>
            <person name="Weisberg A.J."/>
            <person name="Pearce E."/>
            <person name="Kramer C.G."/>
            <person name="Chang J.H."/>
            <person name="Clarke C.R."/>
        </authorList>
    </citation>
    <scope>NUCLEOTIDE SEQUENCE [LARGE SCALE GENOMIC DNA]</scope>
    <source>
        <strain evidence="3 4">ID09-01A</strain>
    </source>
</reference>
<feature type="domain" description="Tn3 transposase DDE" evidence="2">
    <location>
        <begin position="105"/>
        <end position="313"/>
    </location>
</feature>
<sequence>MPRGIRQRRQQQQGQLLHSSFAHTDRVFRPTDLRRTAPAAPADARPAAAEALTRAVRSRRPDGESNGPHPGAWTPPPPTCRSARPSRSTESCARTGWSSRSSPPTYLTAVGLKAAGVEIANATFAARRETVWSQGTTTVASDSTHFKAWDRNIFTEWHSRYGGRGVLVYRHIEKGSRAIHSQLLNCTASEVAAAIEGMMRHATTMQAEGNYVDSHGQSEIGFGLTRLLGYGLLPRIKQINKVKLYRPGREDEDSYERLTDAMTRPIRWDVIENNYDQLIKYATAIRAGTASTEAILRRFTRTASPEAAMDALAKDIAEIRYPLGNETT</sequence>
<comment type="caution">
    <text evidence="3">The sequence shown here is derived from an EMBL/GenBank/DDBJ whole genome shotgun (WGS) entry which is preliminary data.</text>
</comment>
<dbReference type="RefSeq" id="WP_319062489.1">
    <property type="nucleotide sequence ID" value="NZ_JARAYT010000006.1"/>
</dbReference>
<gene>
    <name evidence="3" type="ORF">PV662_20820</name>
</gene>
<evidence type="ECO:0000259" key="2">
    <source>
        <dbReference type="Pfam" id="PF01526"/>
    </source>
</evidence>